<evidence type="ECO:0000313" key="15">
    <source>
        <dbReference type="Proteomes" id="UP000284476"/>
    </source>
</evidence>
<dbReference type="GO" id="GO:0010045">
    <property type="term" value="P:response to nickel cation"/>
    <property type="evidence" value="ECO:0007669"/>
    <property type="project" value="TreeGrafter"/>
</dbReference>
<keyword evidence="6" id="KW-0533">Nickel</keyword>
<keyword evidence="8 13" id="KW-1133">Transmembrane helix</keyword>
<evidence type="ECO:0000256" key="9">
    <source>
        <dbReference type="ARBA" id="ARBA00023065"/>
    </source>
</evidence>
<name>A0A443JAD0_9RHOB</name>
<evidence type="ECO:0000256" key="11">
    <source>
        <dbReference type="ARBA" id="ARBA00023136"/>
    </source>
</evidence>
<reference evidence="14 15" key="2">
    <citation type="submission" date="2019-01" db="EMBL/GenBank/DDBJ databases">
        <authorList>
            <person name="Li Y."/>
        </authorList>
    </citation>
    <scope>NUCLEOTIDE SEQUENCE [LARGE SCALE GENOMIC DNA]</scope>
    <source>
        <strain evidence="14 15">SK2B-1</strain>
    </source>
</reference>
<dbReference type="InterPro" id="IPR051224">
    <property type="entry name" value="NiCoT_RcnA"/>
</dbReference>
<keyword evidence="10" id="KW-0921">Nickel transport</keyword>
<dbReference type="GO" id="GO:0046583">
    <property type="term" value="F:monoatomic cation efflux transmembrane transporter activity"/>
    <property type="evidence" value="ECO:0007669"/>
    <property type="project" value="TreeGrafter"/>
</dbReference>
<dbReference type="Pfam" id="PF03824">
    <property type="entry name" value="NicO"/>
    <property type="match status" value="1"/>
</dbReference>
<dbReference type="GO" id="GO:0015099">
    <property type="term" value="F:nickel cation transmembrane transporter activity"/>
    <property type="evidence" value="ECO:0007669"/>
    <property type="project" value="UniProtKB-UniRule"/>
</dbReference>
<dbReference type="InterPro" id="IPR011541">
    <property type="entry name" value="Ni/Co_transpt_high_affinity"/>
</dbReference>
<feature type="transmembrane region" description="Helical" evidence="13">
    <location>
        <begin position="132"/>
        <end position="153"/>
    </location>
</feature>
<dbReference type="PANTHER" id="PTHR40659:SF1">
    <property type="entry name" value="NICKEL_COBALT EFFLUX SYSTEM RCNA"/>
    <property type="match status" value="1"/>
</dbReference>
<feature type="transmembrane region" description="Helical" evidence="13">
    <location>
        <begin position="57"/>
        <end position="75"/>
    </location>
</feature>
<comment type="subcellular location">
    <subcellularLocation>
        <location evidence="2 13">Cell membrane</location>
        <topology evidence="2 13">Multi-pass membrane protein</topology>
    </subcellularLocation>
</comment>
<evidence type="ECO:0000256" key="6">
    <source>
        <dbReference type="ARBA" id="ARBA00022596"/>
    </source>
</evidence>
<evidence type="ECO:0000256" key="12">
    <source>
        <dbReference type="ARBA" id="ARBA00023285"/>
    </source>
</evidence>
<dbReference type="EMBL" id="SAUZ01000027">
    <property type="protein sequence ID" value="RWR17481.1"/>
    <property type="molecule type" value="Genomic_DNA"/>
</dbReference>
<dbReference type="Proteomes" id="UP000284476">
    <property type="component" value="Unassembled WGS sequence"/>
</dbReference>
<evidence type="ECO:0000256" key="1">
    <source>
        <dbReference type="ARBA" id="ARBA00002510"/>
    </source>
</evidence>
<comment type="caution">
    <text evidence="14">The sequence shown here is derived from an EMBL/GenBank/DDBJ whole genome shotgun (WGS) entry which is preliminary data.</text>
</comment>
<reference evidence="14 15" key="1">
    <citation type="submission" date="2019-01" db="EMBL/GenBank/DDBJ databases">
        <title>Sinorhodobacter populi sp. nov. isolated from the symptomatic bark tissue of Populus euramericana canker.</title>
        <authorList>
            <person name="Xu G."/>
        </authorList>
    </citation>
    <scope>NUCLEOTIDE SEQUENCE [LARGE SCALE GENOMIC DNA]</scope>
    <source>
        <strain evidence="14 15">SK2B-1</strain>
    </source>
</reference>
<dbReference type="GO" id="GO:0006824">
    <property type="term" value="P:cobalt ion transport"/>
    <property type="evidence" value="ECO:0007669"/>
    <property type="project" value="UniProtKB-KW"/>
</dbReference>
<evidence type="ECO:0000256" key="4">
    <source>
        <dbReference type="ARBA" id="ARBA00022448"/>
    </source>
</evidence>
<dbReference type="GO" id="GO:0032025">
    <property type="term" value="P:response to cobalt ion"/>
    <property type="evidence" value="ECO:0007669"/>
    <property type="project" value="TreeGrafter"/>
</dbReference>
<feature type="transmembrane region" description="Helical" evidence="13">
    <location>
        <begin position="232"/>
        <end position="260"/>
    </location>
</feature>
<keyword evidence="11 13" id="KW-0472">Membrane</keyword>
<dbReference type="GO" id="GO:0005886">
    <property type="term" value="C:plasma membrane"/>
    <property type="evidence" value="ECO:0007669"/>
    <property type="project" value="UniProtKB-SubCell"/>
</dbReference>
<keyword evidence="5" id="KW-1003">Cell membrane</keyword>
<feature type="transmembrane region" description="Helical" evidence="13">
    <location>
        <begin position="96"/>
        <end position="120"/>
    </location>
</feature>
<keyword evidence="7 13" id="KW-0812">Transmembrane</keyword>
<comment type="similarity">
    <text evidence="13">Belongs to the NiCoT transporter (TC 2.A.52) family.</text>
</comment>
<dbReference type="PANTHER" id="PTHR40659">
    <property type="entry name" value="NICKEL/COBALT EFFLUX SYSTEM RCNA"/>
    <property type="match status" value="1"/>
</dbReference>
<feature type="transmembrane region" description="Helical" evidence="13">
    <location>
        <begin position="203"/>
        <end position="226"/>
    </location>
</feature>
<evidence type="ECO:0000256" key="8">
    <source>
        <dbReference type="ARBA" id="ARBA00022989"/>
    </source>
</evidence>
<evidence type="ECO:0000256" key="3">
    <source>
        <dbReference type="ARBA" id="ARBA00022426"/>
    </source>
</evidence>
<evidence type="ECO:0000256" key="2">
    <source>
        <dbReference type="ARBA" id="ARBA00004651"/>
    </source>
</evidence>
<evidence type="ECO:0000256" key="5">
    <source>
        <dbReference type="ARBA" id="ARBA00022475"/>
    </source>
</evidence>
<keyword evidence="12" id="KW-0170">Cobalt</keyword>
<proteinExistence type="inferred from homology"/>
<evidence type="ECO:0000256" key="10">
    <source>
        <dbReference type="ARBA" id="ARBA00023112"/>
    </source>
</evidence>
<feature type="transmembrane region" description="Helical" evidence="13">
    <location>
        <begin position="272"/>
        <end position="297"/>
    </location>
</feature>
<comment type="function">
    <text evidence="1">Efflux system for nickel and cobalt.</text>
</comment>
<evidence type="ECO:0000256" key="7">
    <source>
        <dbReference type="ARBA" id="ARBA00022692"/>
    </source>
</evidence>
<dbReference type="AlphaFoldDB" id="A0A443JAD0"/>
<keyword evidence="9" id="KW-0406">Ion transport</keyword>
<organism evidence="14 15">
    <name type="scientific">Paenirhodobacter populi</name>
    <dbReference type="NCBI Taxonomy" id="2306993"/>
    <lineage>
        <taxon>Bacteria</taxon>
        <taxon>Pseudomonadati</taxon>
        <taxon>Pseudomonadota</taxon>
        <taxon>Alphaproteobacteria</taxon>
        <taxon>Rhodobacterales</taxon>
        <taxon>Rhodobacter group</taxon>
        <taxon>Paenirhodobacter</taxon>
    </lineage>
</organism>
<evidence type="ECO:0000256" key="13">
    <source>
        <dbReference type="RuleBase" id="RU362101"/>
    </source>
</evidence>
<keyword evidence="3" id="KW-0171">Cobalt transport</keyword>
<protein>
    <recommendedName>
        <fullName evidence="13">Nickel/cobalt efflux system</fullName>
    </recommendedName>
</protein>
<gene>
    <name evidence="14" type="ORF">D2T30_18925</name>
</gene>
<keyword evidence="4 13" id="KW-0813">Transport</keyword>
<accession>A0A443JAD0</accession>
<sequence>MRQAGVIAVLLVVLVSGLFFVHGIQDWFVHHAIPLQREAQNALAGALRSLRAAQPGAVTGFLLLCFSHGFLHALGPGHGKAVIAAYGAAAPSSLRWLMALAALSSLAQATVAVALVYAAVWLLDGARDRVEGLATMIEPFSFAIIALLGLMLVRRGAGRLIGIFARKRPTGHHHHVHGPDCGCGHSHAPDPAALAAARDRREAVALILGVALRPCTSALFLLILTWRLDLELLGILGAFVMGLGTMTVTVSAGLAAALLRRGMFLALPEGRSLAPAVALSELLLGALIAVLAGGMVLRLI</sequence>
<evidence type="ECO:0000313" key="14">
    <source>
        <dbReference type="EMBL" id="RWR17481.1"/>
    </source>
</evidence>